<keyword evidence="1" id="KW-0067">ATP-binding</keyword>
<dbReference type="GO" id="GO:0000723">
    <property type="term" value="P:telomere maintenance"/>
    <property type="evidence" value="ECO:0007669"/>
    <property type="project" value="InterPro"/>
</dbReference>
<keyword evidence="1" id="KW-0378">Hydrolase</keyword>
<dbReference type="GO" id="GO:0043139">
    <property type="term" value="F:5'-3' DNA helicase activity"/>
    <property type="evidence" value="ECO:0007669"/>
    <property type="project" value="UniProtKB-EC"/>
</dbReference>
<dbReference type="Proteomes" id="UP000887116">
    <property type="component" value="Unassembled WGS sequence"/>
</dbReference>
<protein>
    <recommendedName>
        <fullName evidence="1">ATP-dependent DNA helicase</fullName>
        <ecNumber evidence="1">5.6.2.3</ecNumber>
    </recommendedName>
</protein>
<keyword evidence="1 3" id="KW-0347">Helicase</keyword>
<comment type="caution">
    <text evidence="3">The sequence shown here is derived from an EMBL/GenBank/DDBJ whole genome shotgun (WGS) entry which is preliminary data.</text>
</comment>
<evidence type="ECO:0000259" key="2">
    <source>
        <dbReference type="Pfam" id="PF05970"/>
    </source>
</evidence>
<dbReference type="GO" id="GO:0006281">
    <property type="term" value="P:DNA repair"/>
    <property type="evidence" value="ECO:0007669"/>
    <property type="project" value="UniProtKB-KW"/>
</dbReference>
<dbReference type="OrthoDB" id="272985at2759"/>
<dbReference type="PANTHER" id="PTHR10492:SF95">
    <property type="entry name" value="HELITRON HELICASE-LIKE DOMAIN-CONTAINING PROTEIN"/>
    <property type="match status" value="1"/>
</dbReference>
<evidence type="ECO:0000313" key="3">
    <source>
        <dbReference type="EMBL" id="GFQ78138.1"/>
    </source>
</evidence>
<name>A0A8X6KPK7_TRICU</name>
<comment type="similarity">
    <text evidence="1">Belongs to the helicase family.</text>
</comment>
<comment type="catalytic activity">
    <reaction evidence="1">
        <text>ATP + H2O = ADP + phosphate + H(+)</text>
        <dbReference type="Rhea" id="RHEA:13065"/>
        <dbReference type="ChEBI" id="CHEBI:15377"/>
        <dbReference type="ChEBI" id="CHEBI:15378"/>
        <dbReference type="ChEBI" id="CHEBI:30616"/>
        <dbReference type="ChEBI" id="CHEBI:43474"/>
        <dbReference type="ChEBI" id="CHEBI:456216"/>
        <dbReference type="EC" id="5.6.2.3"/>
    </reaction>
</comment>
<organism evidence="3 4">
    <name type="scientific">Trichonephila clavata</name>
    <name type="common">Joro spider</name>
    <name type="synonym">Nephila clavata</name>
    <dbReference type="NCBI Taxonomy" id="2740835"/>
    <lineage>
        <taxon>Eukaryota</taxon>
        <taxon>Metazoa</taxon>
        <taxon>Ecdysozoa</taxon>
        <taxon>Arthropoda</taxon>
        <taxon>Chelicerata</taxon>
        <taxon>Arachnida</taxon>
        <taxon>Araneae</taxon>
        <taxon>Araneomorphae</taxon>
        <taxon>Entelegynae</taxon>
        <taxon>Araneoidea</taxon>
        <taxon>Nephilidae</taxon>
        <taxon>Trichonephila</taxon>
    </lineage>
</organism>
<reference evidence="3" key="1">
    <citation type="submission" date="2020-07" db="EMBL/GenBank/DDBJ databases">
        <title>Multicomponent nature underlies the extraordinary mechanical properties of spider dragline silk.</title>
        <authorList>
            <person name="Kono N."/>
            <person name="Nakamura H."/>
            <person name="Mori M."/>
            <person name="Yoshida Y."/>
            <person name="Ohtoshi R."/>
            <person name="Malay A.D."/>
            <person name="Moran D.A.P."/>
            <person name="Tomita M."/>
            <person name="Numata K."/>
            <person name="Arakawa K."/>
        </authorList>
    </citation>
    <scope>NUCLEOTIDE SEQUENCE</scope>
</reference>
<dbReference type="EC" id="5.6.2.3" evidence="1"/>
<proteinExistence type="inferred from homology"/>
<evidence type="ECO:0000313" key="4">
    <source>
        <dbReference type="Proteomes" id="UP000887116"/>
    </source>
</evidence>
<dbReference type="Gene3D" id="3.40.50.300">
    <property type="entry name" value="P-loop containing nucleotide triphosphate hydrolases"/>
    <property type="match status" value="1"/>
</dbReference>
<dbReference type="GO" id="GO:0006310">
    <property type="term" value="P:DNA recombination"/>
    <property type="evidence" value="ECO:0007669"/>
    <property type="project" value="UniProtKB-KW"/>
</dbReference>
<dbReference type="AlphaFoldDB" id="A0A8X6KPK7"/>
<evidence type="ECO:0000256" key="1">
    <source>
        <dbReference type="RuleBase" id="RU363044"/>
    </source>
</evidence>
<accession>A0A8X6KPK7</accession>
<gene>
    <name evidence="3" type="primary">ANCCAN_11822</name>
    <name evidence="3" type="ORF">TNCT_649421</name>
</gene>
<dbReference type="InterPro" id="IPR027417">
    <property type="entry name" value="P-loop_NTPase"/>
</dbReference>
<dbReference type="EMBL" id="BMAO01002086">
    <property type="protein sequence ID" value="GFQ78138.1"/>
    <property type="molecule type" value="Genomic_DNA"/>
</dbReference>
<keyword evidence="4" id="KW-1185">Reference proteome</keyword>
<keyword evidence="1" id="KW-0227">DNA damage</keyword>
<comment type="cofactor">
    <cofactor evidence="1">
        <name>Mg(2+)</name>
        <dbReference type="ChEBI" id="CHEBI:18420"/>
    </cofactor>
</comment>
<dbReference type="GO" id="GO:0005524">
    <property type="term" value="F:ATP binding"/>
    <property type="evidence" value="ECO:0007669"/>
    <property type="project" value="UniProtKB-KW"/>
</dbReference>
<feature type="domain" description="DNA helicase Pif1-like DEAD-box helicase" evidence="2">
    <location>
        <begin position="29"/>
        <end position="152"/>
    </location>
</feature>
<dbReference type="GO" id="GO:0016787">
    <property type="term" value="F:hydrolase activity"/>
    <property type="evidence" value="ECO:0007669"/>
    <property type="project" value="UniProtKB-KW"/>
</dbReference>
<keyword evidence="1" id="KW-0547">Nucleotide-binding</keyword>
<keyword evidence="1" id="KW-0233">DNA recombination</keyword>
<dbReference type="PANTHER" id="PTHR10492">
    <property type="match status" value="1"/>
</dbReference>
<keyword evidence="1" id="KW-0234">DNA repair</keyword>
<dbReference type="Pfam" id="PF05970">
    <property type="entry name" value="PIF1"/>
    <property type="match status" value="1"/>
</dbReference>
<dbReference type="InterPro" id="IPR010285">
    <property type="entry name" value="DNA_helicase_pif1-like_DEAD"/>
</dbReference>
<sequence>MGISSSHPTWERFLSRFHSIPTLLWSPPAFVRKEKDMAVAVASSGIAARLLAGGRTVNLAFNLPLDLARSDSATCNNSKGTGLGHVLKTCKIIVWNEATMSHRNGFHDLDKILQNLRGSCAIMGGAAAVLARDFQQPLPIVTRGTQAHQMNIRDGKVSEDPSKVLIIMTCGQIVNSPGELLSKVYPNIQQNFKDENFLSHRAILASRNYVVEKLNVTIQKQLPGQE</sequence>